<dbReference type="GeneTree" id="ENSGT00570000079101"/>
<dbReference type="GO" id="GO:0036038">
    <property type="term" value="C:MKS complex"/>
    <property type="evidence" value="ECO:0007669"/>
    <property type="project" value="TreeGrafter"/>
</dbReference>
<dbReference type="Ensembl" id="ENSABRT00000028826.1">
    <property type="protein sequence ID" value="ENSABRP00000020483.1"/>
    <property type="gene ID" value="ENSABRG00000017450.1"/>
</dbReference>
<keyword evidence="3" id="KW-1185">Reference proteome</keyword>
<feature type="domain" description="Tectonic-1-3 N-terminal" evidence="1">
    <location>
        <begin position="11"/>
        <end position="123"/>
    </location>
</feature>
<sequence>MAAKERAATRSNCSFLQAFFSPVAKLCTCDLSVAQCDVNCCCDPDCSAADFSLFTTCSVPIVTGDSRLCSQKAAVYSLDVKANPPERVFQLIDHVNPSVFCIHATNYKQALYFPSPEMPTPENFDELFKKFGSAAFSAEPESWTLDSHAPNPSDANETYRYEVRNYLVQLVLNCFIKDQASIVCICL</sequence>
<dbReference type="PANTHER" id="PTHR14611:SF1">
    <property type="entry name" value="TECTONIC-1"/>
    <property type="match status" value="1"/>
</dbReference>
<dbReference type="AlphaFoldDB" id="A0A8B9I9Y1"/>
<organism evidence="2 3">
    <name type="scientific">Anser brachyrhynchus</name>
    <name type="common">Pink-footed goose</name>
    <dbReference type="NCBI Taxonomy" id="132585"/>
    <lineage>
        <taxon>Eukaryota</taxon>
        <taxon>Metazoa</taxon>
        <taxon>Chordata</taxon>
        <taxon>Craniata</taxon>
        <taxon>Vertebrata</taxon>
        <taxon>Euteleostomi</taxon>
        <taxon>Archelosauria</taxon>
        <taxon>Archosauria</taxon>
        <taxon>Dinosauria</taxon>
        <taxon>Saurischia</taxon>
        <taxon>Theropoda</taxon>
        <taxon>Coelurosauria</taxon>
        <taxon>Aves</taxon>
        <taxon>Neognathae</taxon>
        <taxon>Galloanserae</taxon>
        <taxon>Anseriformes</taxon>
        <taxon>Anatidae</taxon>
        <taxon>Anserinae</taxon>
        <taxon>Anser</taxon>
    </lineage>
</organism>
<dbReference type="Pfam" id="PF25752">
    <property type="entry name" value="DUF1619_N"/>
    <property type="match status" value="1"/>
</dbReference>
<reference evidence="2" key="2">
    <citation type="submission" date="2025-09" db="UniProtKB">
        <authorList>
            <consortium name="Ensembl"/>
        </authorList>
    </citation>
    <scope>IDENTIFICATION</scope>
</reference>
<evidence type="ECO:0000313" key="3">
    <source>
        <dbReference type="Proteomes" id="UP000694426"/>
    </source>
</evidence>
<dbReference type="GO" id="GO:0060271">
    <property type="term" value="P:cilium assembly"/>
    <property type="evidence" value="ECO:0007669"/>
    <property type="project" value="TreeGrafter"/>
</dbReference>
<proteinExistence type="predicted"/>
<dbReference type="GO" id="GO:1904491">
    <property type="term" value="P:protein localization to ciliary transition zone"/>
    <property type="evidence" value="ECO:0007669"/>
    <property type="project" value="TreeGrafter"/>
</dbReference>
<protein>
    <submittedName>
        <fullName evidence="2">Tectonic family member 1</fullName>
    </submittedName>
</protein>
<evidence type="ECO:0000259" key="1">
    <source>
        <dbReference type="Pfam" id="PF25752"/>
    </source>
</evidence>
<dbReference type="InterPro" id="IPR057724">
    <property type="entry name" value="TCTN1-3_N"/>
</dbReference>
<dbReference type="PANTHER" id="PTHR14611">
    <property type="entry name" value="TECTONIC FAMILY MEMBER"/>
    <property type="match status" value="1"/>
</dbReference>
<name>A0A8B9I9Y1_9AVES</name>
<gene>
    <name evidence="2" type="primary">TCTN1</name>
</gene>
<reference evidence="2" key="1">
    <citation type="submission" date="2025-08" db="UniProtKB">
        <authorList>
            <consortium name="Ensembl"/>
        </authorList>
    </citation>
    <scope>IDENTIFICATION</scope>
</reference>
<dbReference type="InterPro" id="IPR040354">
    <property type="entry name" value="TCTN1-3"/>
</dbReference>
<evidence type="ECO:0000313" key="2">
    <source>
        <dbReference type="Ensembl" id="ENSABRP00000020483.1"/>
    </source>
</evidence>
<dbReference type="Proteomes" id="UP000694426">
    <property type="component" value="Unplaced"/>
</dbReference>
<accession>A0A8B9I9Y1</accession>